<keyword evidence="13" id="KW-0472">Membrane</keyword>
<dbReference type="Pfam" id="PF00067">
    <property type="entry name" value="p450"/>
    <property type="match status" value="1"/>
</dbReference>
<dbReference type="GO" id="GO:0005789">
    <property type="term" value="C:endoplasmic reticulum membrane"/>
    <property type="evidence" value="ECO:0007669"/>
    <property type="project" value="UniProtKB-SubCell"/>
</dbReference>
<comment type="subcellular location">
    <subcellularLocation>
        <location evidence="4">Endoplasmic reticulum membrane</location>
        <topology evidence="4">Peripheral membrane protein</topology>
    </subcellularLocation>
    <subcellularLocation>
        <location evidence="3">Microsome membrane</location>
        <topology evidence="3">Peripheral membrane protein</topology>
    </subcellularLocation>
</comment>
<dbReference type="InterPro" id="IPR002401">
    <property type="entry name" value="Cyt_P450_E_grp-I"/>
</dbReference>
<keyword evidence="6 14" id="KW-0349">Heme</keyword>
<dbReference type="PANTHER" id="PTHR24292:SF84">
    <property type="entry name" value="CYTOCHROME P450 28A5-RELATED"/>
    <property type="match status" value="1"/>
</dbReference>
<keyword evidence="9" id="KW-0492">Microsome</keyword>
<organism evidence="16 17">
    <name type="scientific">Aquatica leii</name>
    <dbReference type="NCBI Taxonomy" id="1421715"/>
    <lineage>
        <taxon>Eukaryota</taxon>
        <taxon>Metazoa</taxon>
        <taxon>Ecdysozoa</taxon>
        <taxon>Arthropoda</taxon>
        <taxon>Hexapoda</taxon>
        <taxon>Insecta</taxon>
        <taxon>Pterygota</taxon>
        <taxon>Neoptera</taxon>
        <taxon>Endopterygota</taxon>
        <taxon>Coleoptera</taxon>
        <taxon>Polyphaga</taxon>
        <taxon>Elateriformia</taxon>
        <taxon>Elateroidea</taxon>
        <taxon>Lampyridae</taxon>
        <taxon>Luciolinae</taxon>
        <taxon>Aquatica</taxon>
    </lineage>
</organism>
<keyword evidence="12 15" id="KW-0503">Monooxygenase</keyword>
<keyword evidence="8" id="KW-0256">Endoplasmic reticulum</keyword>
<dbReference type="Proteomes" id="UP001353858">
    <property type="component" value="Unassembled WGS sequence"/>
</dbReference>
<keyword evidence="11 14" id="KW-0408">Iron</keyword>
<evidence type="ECO:0000256" key="4">
    <source>
        <dbReference type="ARBA" id="ARBA00004406"/>
    </source>
</evidence>
<dbReference type="Gene3D" id="1.10.630.10">
    <property type="entry name" value="Cytochrome P450"/>
    <property type="match status" value="1"/>
</dbReference>
<dbReference type="PROSITE" id="PS00086">
    <property type="entry name" value="CYTOCHROME_P450"/>
    <property type="match status" value="1"/>
</dbReference>
<dbReference type="GO" id="GO:0016705">
    <property type="term" value="F:oxidoreductase activity, acting on paired donors, with incorporation or reduction of molecular oxygen"/>
    <property type="evidence" value="ECO:0007669"/>
    <property type="project" value="InterPro"/>
</dbReference>
<proteinExistence type="inferred from homology"/>
<dbReference type="AlphaFoldDB" id="A0AAN7QL13"/>
<protein>
    <recommendedName>
        <fullName evidence="18">Cytochrome P450</fullName>
    </recommendedName>
</protein>
<keyword evidence="10 15" id="KW-0560">Oxidoreductase</keyword>
<keyword evidence="7 14" id="KW-0479">Metal-binding</keyword>
<evidence type="ECO:0000256" key="3">
    <source>
        <dbReference type="ARBA" id="ARBA00004174"/>
    </source>
</evidence>
<dbReference type="PRINTS" id="PR00385">
    <property type="entry name" value="P450"/>
</dbReference>
<dbReference type="InterPro" id="IPR017972">
    <property type="entry name" value="Cyt_P450_CS"/>
</dbReference>
<dbReference type="PANTHER" id="PTHR24292">
    <property type="entry name" value="CYTOCHROME P450"/>
    <property type="match status" value="1"/>
</dbReference>
<evidence type="ECO:0000256" key="12">
    <source>
        <dbReference type="ARBA" id="ARBA00023033"/>
    </source>
</evidence>
<dbReference type="FunFam" id="1.10.630.10:FF:000042">
    <property type="entry name" value="Cytochrome P450"/>
    <property type="match status" value="1"/>
</dbReference>
<evidence type="ECO:0000313" key="17">
    <source>
        <dbReference type="Proteomes" id="UP001353858"/>
    </source>
</evidence>
<dbReference type="InterPro" id="IPR050476">
    <property type="entry name" value="Insect_CytP450_Detox"/>
</dbReference>
<evidence type="ECO:0000256" key="8">
    <source>
        <dbReference type="ARBA" id="ARBA00022824"/>
    </source>
</evidence>
<evidence type="ECO:0008006" key="18">
    <source>
        <dbReference type="Google" id="ProtNLM"/>
    </source>
</evidence>
<evidence type="ECO:0000256" key="11">
    <source>
        <dbReference type="ARBA" id="ARBA00023004"/>
    </source>
</evidence>
<evidence type="ECO:0000256" key="6">
    <source>
        <dbReference type="ARBA" id="ARBA00022617"/>
    </source>
</evidence>
<evidence type="ECO:0000256" key="10">
    <source>
        <dbReference type="ARBA" id="ARBA00023002"/>
    </source>
</evidence>
<dbReference type="CDD" id="cd11056">
    <property type="entry name" value="CYP6-like"/>
    <property type="match status" value="1"/>
</dbReference>
<accession>A0AAN7QL13</accession>
<comment type="similarity">
    <text evidence="5 15">Belongs to the cytochrome P450 family.</text>
</comment>
<comment type="caution">
    <text evidence="16">The sequence shown here is derived from an EMBL/GenBank/DDBJ whole genome shotgun (WGS) entry which is preliminary data.</text>
</comment>
<sequence>MWFLILLFILFITVYRYLTKSYEFWEKRGVPSPPVSLLFGNMADVLFLRKSQGQLYAQVYTDYPNLRYVGFYKIREPAIVMRDAALIKKMLVKDFSSFHDNDFYIDEKIDPIFGKNPFSLKGDKWKYSRNQLTPCFTIKKLKAMFPLVNEVGKKAINYLNNADLQEIEAKELSVKYTVDVVVSCIFGIEGNSFEKNPGELQKMRAKIFTVSSVSALKHILEFSIPFLGRLFKLKFFPDEVVDYFRIVIIKSLKYREENNIVRGDFLDNMKELAIKLGSNNFTIEDMVAHAGGMFSDGSETSAIGISFILYELALNREAQDKLRACIDGILLKNKGEFTYENITGLQYLDGVFKEGLRLHPPFPYLAKVCTKDFKLPSPFYGDDSSYVEIKKGLPVFVPTYAIHRDSKYYTNPDKFEPGRYCENENNLFFSFGEGPRLCLGETFANMQVKTFIAYIIANFEIRLNKKTTLPLKIDPQYFLLKASDGIWLNLYKRN</sequence>
<evidence type="ECO:0000256" key="14">
    <source>
        <dbReference type="PIRSR" id="PIRSR602401-1"/>
    </source>
</evidence>
<dbReference type="SUPFAM" id="SSF48264">
    <property type="entry name" value="Cytochrome P450"/>
    <property type="match status" value="1"/>
</dbReference>
<dbReference type="GO" id="GO:0004497">
    <property type="term" value="F:monooxygenase activity"/>
    <property type="evidence" value="ECO:0007669"/>
    <property type="project" value="UniProtKB-KW"/>
</dbReference>
<evidence type="ECO:0000256" key="13">
    <source>
        <dbReference type="ARBA" id="ARBA00023136"/>
    </source>
</evidence>
<evidence type="ECO:0000256" key="15">
    <source>
        <dbReference type="RuleBase" id="RU000461"/>
    </source>
</evidence>
<reference evidence="17" key="1">
    <citation type="submission" date="2023-01" db="EMBL/GenBank/DDBJ databases">
        <title>Key to firefly adult light organ development and bioluminescence: homeobox transcription factors regulate luciferase expression and transportation to peroxisome.</title>
        <authorList>
            <person name="Fu X."/>
        </authorList>
    </citation>
    <scope>NUCLEOTIDE SEQUENCE [LARGE SCALE GENOMIC DNA]</scope>
</reference>
<dbReference type="InterPro" id="IPR001128">
    <property type="entry name" value="Cyt_P450"/>
</dbReference>
<dbReference type="GO" id="GO:0020037">
    <property type="term" value="F:heme binding"/>
    <property type="evidence" value="ECO:0007669"/>
    <property type="project" value="InterPro"/>
</dbReference>
<evidence type="ECO:0000256" key="5">
    <source>
        <dbReference type="ARBA" id="ARBA00010617"/>
    </source>
</evidence>
<evidence type="ECO:0000256" key="9">
    <source>
        <dbReference type="ARBA" id="ARBA00022848"/>
    </source>
</evidence>
<keyword evidence="17" id="KW-1185">Reference proteome</keyword>
<name>A0AAN7QL13_9COLE</name>
<evidence type="ECO:0000256" key="2">
    <source>
        <dbReference type="ARBA" id="ARBA00003690"/>
    </source>
</evidence>
<gene>
    <name evidence="16" type="ORF">RN001_006522</name>
</gene>
<comment type="cofactor">
    <cofactor evidence="1 14">
        <name>heme</name>
        <dbReference type="ChEBI" id="CHEBI:30413"/>
    </cofactor>
</comment>
<comment type="function">
    <text evidence="2">May be involved in the metabolism of insect hormones and in the breakdown of synthetic insecticides.</text>
</comment>
<evidence type="ECO:0000256" key="7">
    <source>
        <dbReference type="ARBA" id="ARBA00022723"/>
    </source>
</evidence>
<feature type="binding site" description="axial binding residue" evidence="14">
    <location>
        <position position="438"/>
    </location>
    <ligand>
        <name>heme</name>
        <dbReference type="ChEBI" id="CHEBI:30413"/>
    </ligand>
    <ligandPart>
        <name>Fe</name>
        <dbReference type="ChEBI" id="CHEBI:18248"/>
    </ligandPart>
</feature>
<dbReference type="InterPro" id="IPR036396">
    <property type="entry name" value="Cyt_P450_sf"/>
</dbReference>
<dbReference type="EMBL" id="JARPUR010000002">
    <property type="protein sequence ID" value="KAK4883203.1"/>
    <property type="molecule type" value="Genomic_DNA"/>
</dbReference>
<evidence type="ECO:0000313" key="16">
    <source>
        <dbReference type="EMBL" id="KAK4883203.1"/>
    </source>
</evidence>
<dbReference type="PRINTS" id="PR00463">
    <property type="entry name" value="EP450I"/>
</dbReference>
<evidence type="ECO:0000256" key="1">
    <source>
        <dbReference type="ARBA" id="ARBA00001971"/>
    </source>
</evidence>
<dbReference type="GO" id="GO:0005506">
    <property type="term" value="F:iron ion binding"/>
    <property type="evidence" value="ECO:0007669"/>
    <property type="project" value="InterPro"/>
</dbReference>